<dbReference type="Gene3D" id="2.40.50.180">
    <property type="entry name" value="CheA-289, Domain 4"/>
    <property type="match status" value="1"/>
</dbReference>
<gene>
    <name evidence="5" type="ORF">HGP28_03375</name>
</gene>
<evidence type="ECO:0000256" key="3">
    <source>
        <dbReference type="ARBA" id="ARBA00022490"/>
    </source>
</evidence>
<dbReference type="EMBL" id="JABAIK010000002">
    <property type="protein sequence ID" value="NLS11931.1"/>
    <property type="molecule type" value="Genomic_DNA"/>
</dbReference>
<reference evidence="5 6" key="1">
    <citation type="submission" date="2020-04" db="EMBL/GenBank/DDBJ databases">
        <title>Vibrio sp. SM6, a novel species isolated from seawater.</title>
        <authorList>
            <person name="Wang X."/>
        </authorList>
    </citation>
    <scope>NUCLEOTIDE SEQUENCE [LARGE SCALE GENOMIC DNA]</scope>
    <source>
        <strain evidence="5 6">SM6</strain>
    </source>
</reference>
<name>A0A7X8TND7_9VIBR</name>
<keyword evidence="3" id="KW-0963">Cytoplasm</keyword>
<dbReference type="InterPro" id="IPR002545">
    <property type="entry name" value="CheW-lke_dom"/>
</dbReference>
<dbReference type="InterPro" id="IPR036061">
    <property type="entry name" value="CheW-like_dom_sf"/>
</dbReference>
<proteinExistence type="predicted"/>
<evidence type="ECO:0000256" key="2">
    <source>
        <dbReference type="ARBA" id="ARBA00021483"/>
    </source>
</evidence>
<dbReference type="PROSITE" id="PS50851">
    <property type="entry name" value="CHEW"/>
    <property type="match status" value="1"/>
</dbReference>
<evidence type="ECO:0000259" key="4">
    <source>
        <dbReference type="PROSITE" id="PS50851"/>
    </source>
</evidence>
<dbReference type="PANTHER" id="PTHR22617">
    <property type="entry name" value="CHEMOTAXIS SENSOR HISTIDINE KINASE-RELATED"/>
    <property type="match status" value="1"/>
</dbReference>
<accession>A0A7X8TND7</accession>
<dbReference type="Pfam" id="PF01584">
    <property type="entry name" value="CheW"/>
    <property type="match status" value="1"/>
</dbReference>
<dbReference type="Gene3D" id="2.30.30.40">
    <property type="entry name" value="SH3 Domains"/>
    <property type="match status" value="1"/>
</dbReference>
<comment type="subcellular location">
    <subcellularLocation>
        <location evidence="1">Cytoplasm</location>
    </subcellularLocation>
</comment>
<evidence type="ECO:0000256" key="1">
    <source>
        <dbReference type="ARBA" id="ARBA00004496"/>
    </source>
</evidence>
<dbReference type="PANTHER" id="PTHR22617:SF45">
    <property type="entry name" value="CHEMOTAXIS PROTEIN CHEW"/>
    <property type="match status" value="1"/>
</dbReference>
<dbReference type="RefSeq" id="WP_168835021.1">
    <property type="nucleotide sequence ID" value="NZ_JABAIK010000002.1"/>
</dbReference>
<comment type="caution">
    <text evidence="5">The sequence shown here is derived from an EMBL/GenBank/DDBJ whole genome shotgun (WGS) entry which is preliminary data.</text>
</comment>
<keyword evidence="6" id="KW-1185">Reference proteome</keyword>
<dbReference type="AlphaFoldDB" id="A0A7X8TND7"/>
<feature type="domain" description="CheW-like" evidence="4">
    <location>
        <begin position="25"/>
        <end position="167"/>
    </location>
</feature>
<dbReference type="SMART" id="SM00260">
    <property type="entry name" value="CheW"/>
    <property type="match status" value="1"/>
</dbReference>
<protein>
    <recommendedName>
        <fullName evidence="2">Chemotaxis protein CheW</fullName>
    </recommendedName>
</protein>
<evidence type="ECO:0000313" key="5">
    <source>
        <dbReference type="EMBL" id="NLS11931.1"/>
    </source>
</evidence>
<organism evidence="5 6">
    <name type="scientific">Vibrio agarilyticus</name>
    <dbReference type="NCBI Taxonomy" id="2726741"/>
    <lineage>
        <taxon>Bacteria</taxon>
        <taxon>Pseudomonadati</taxon>
        <taxon>Pseudomonadota</taxon>
        <taxon>Gammaproteobacteria</taxon>
        <taxon>Vibrionales</taxon>
        <taxon>Vibrionaceae</taxon>
        <taxon>Vibrio</taxon>
    </lineage>
</organism>
<evidence type="ECO:0000313" key="6">
    <source>
        <dbReference type="Proteomes" id="UP000535589"/>
    </source>
</evidence>
<dbReference type="GO" id="GO:0007165">
    <property type="term" value="P:signal transduction"/>
    <property type="evidence" value="ECO:0007669"/>
    <property type="project" value="InterPro"/>
</dbReference>
<dbReference type="Proteomes" id="UP000535589">
    <property type="component" value="Unassembled WGS sequence"/>
</dbReference>
<sequence>MTSTSILQSDALDHVEVTQEQDEVSAEYLSFTLAHERYCIGIDAVEEIRVWEIPTPIPHAPEYVKGVINIRGMIVPIIDLRIRFALAKPRYTPTTVVLVLRCDALYERRLMGMVVDAVSDVVRLPSTKIKATVGESSVTPFMLGLVSVDAQIISLLDAKALMDISQIVGGL</sequence>
<dbReference type="GO" id="GO:0006935">
    <property type="term" value="P:chemotaxis"/>
    <property type="evidence" value="ECO:0007669"/>
    <property type="project" value="InterPro"/>
</dbReference>
<dbReference type="SUPFAM" id="SSF50341">
    <property type="entry name" value="CheW-like"/>
    <property type="match status" value="1"/>
</dbReference>
<dbReference type="InterPro" id="IPR039315">
    <property type="entry name" value="CheW"/>
</dbReference>
<dbReference type="GO" id="GO:0005829">
    <property type="term" value="C:cytosol"/>
    <property type="evidence" value="ECO:0007669"/>
    <property type="project" value="TreeGrafter"/>
</dbReference>